<dbReference type="InterPro" id="IPR002491">
    <property type="entry name" value="ABC_transptr_periplasmic_BD"/>
</dbReference>
<dbReference type="PROSITE" id="PS50983">
    <property type="entry name" value="FE_B12_PBP"/>
    <property type="match status" value="1"/>
</dbReference>
<proteinExistence type="inferred from homology"/>
<gene>
    <name evidence="7" type="ORF">DFI_15395</name>
</gene>
<dbReference type="PROSITE" id="PS51257">
    <property type="entry name" value="PROKAR_LIPOPROTEIN"/>
    <property type="match status" value="1"/>
</dbReference>
<dbReference type="AlphaFoldDB" id="A0A221T100"/>
<evidence type="ECO:0000256" key="4">
    <source>
        <dbReference type="ARBA" id="ARBA00022729"/>
    </source>
</evidence>
<dbReference type="PANTHER" id="PTHR30532:SF1">
    <property type="entry name" value="IRON(3+)-HYDROXAMATE-BINDING PROTEIN FHUD"/>
    <property type="match status" value="1"/>
</dbReference>
<sequence>MKRVLTLTALLLGTASAACGGTLVQHAMGETCAPRTPKRIVALEWTYAENLLALGIQPVGVADIKGYQEWVNVTPRFASGVKDVGTRQQPSLEQLRALKPDLIITAKSRAAQNYAALSAIAPTVVFDPYAGDSQYAEMRQTFLTMGRLTGRKNTAQQVLNTLDIRLSRLKQQFKTAGRTREKFIFAQAFTARGGTPTMRLFTKNSMLSQLMEQVGLVNAWTAPAGQYGFTEVSLEPLVTLNTTSFLYVAQKEDNVFIAPSVRPLWDRLPFVKSGRTYALNEKTWTFGGPLSALTLANEVSRAMLGQK</sequence>
<reference evidence="7 8" key="1">
    <citation type="submission" date="2017-05" db="EMBL/GenBank/DDBJ databases">
        <title>The complete genome sequence of Deinococcus ficus isolated from the rhizosphere of the Ficus religiosa L. in Taiwan.</title>
        <authorList>
            <person name="Wu K.-M."/>
            <person name="Liao T.-L."/>
            <person name="Liu Y.-M."/>
            <person name="Young C.-C."/>
            <person name="Tsai S.-F."/>
        </authorList>
    </citation>
    <scope>NUCLEOTIDE SEQUENCE [LARGE SCALE GENOMIC DNA]</scope>
    <source>
        <strain evidence="7 8">CC-FR2-10</strain>
        <plasmid evidence="8">pdfi1</plasmid>
    </source>
</reference>
<dbReference type="Proteomes" id="UP000259030">
    <property type="component" value="Plasmid pDFI1"/>
</dbReference>
<dbReference type="PANTHER" id="PTHR30532">
    <property type="entry name" value="IRON III DICITRATE-BINDING PERIPLASMIC PROTEIN"/>
    <property type="match status" value="1"/>
</dbReference>
<dbReference type="CDD" id="cd01146">
    <property type="entry name" value="FhuD"/>
    <property type="match status" value="1"/>
</dbReference>
<dbReference type="SUPFAM" id="SSF53807">
    <property type="entry name" value="Helical backbone' metal receptor"/>
    <property type="match status" value="1"/>
</dbReference>
<dbReference type="EMBL" id="CP021082">
    <property type="protein sequence ID" value="ASN82559.1"/>
    <property type="molecule type" value="Genomic_DNA"/>
</dbReference>
<evidence type="ECO:0000256" key="2">
    <source>
        <dbReference type="ARBA" id="ARBA00008814"/>
    </source>
</evidence>
<organism evidence="7 8">
    <name type="scientific">Deinococcus ficus</name>
    <dbReference type="NCBI Taxonomy" id="317577"/>
    <lineage>
        <taxon>Bacteria</taxon>
        <taxon>Thermotogati</taxon>
        <taxon>Deinococcota</taxon>
        <taxon>Deinococci</taxon>
        <taxon>Deinococcales</taxon>
        <taxon>Deinococcaceae</taxon>
        <taxon>Deinococcus</taxon>
    </lineage>
</organism>
<evidence type="ECO:0000256" key="5">
    <source>
        <dbReference type="SAM" id="SignalP"/>
    </source>
</evidence>
<comment type="similarity">
    <text evidence="2">Belongs to the bacterial solute-binding protein 8 family.</text>
</comment>
<dbReference type="InterPro" id="IPR051313">
    <property type="entry name" value="Bact_iron-sidero_bind"/>
</dbReference>
<dbReference type="STRING" id="317577.GCA_000419625_03123"/>
<dbReference type="RefSeq" id="WP_027463710.1">
    <property type="nucleotide sequence ID" value="NZ_CP021082.1"/>
</dbReference>
<evidence type="ECO:0000259" key="6">
    <source>
        <dbReference type="PROSITE" id="PS50983"/>
    </source>
</evidence>
<keyword evidence="3" id="KW-0813">Transport</keyword>
<name>A0A221T100_9DEIO</name>
<dbReference type="GO" id="GO:0030288">
    <property type="term" value="C:outer membrane-bounded periplasmic space"/>
    <property type="evidence" value="ECO:0007669"/>
    <property type="project" value="TreeGrafter"/>
</dbReference>
<feature type="chain" id="PRO_5047396585" evidence="5">
    <location>
        <begin position="21"/>
        <end position="307"/>
    </location>
</feature>
<protein>
    <submittedName>
        <fullName evidence="7">ABC transporter substrate-binding protein</fullName>
    </submittedName>
</protein>
<accession>A0A221T100</accession>
<dbReference type="GO" id="GO:1901678">
    <property type="term" value="P:iron coordination entity transport"/>
    <property type="evidence" value="ECO:0007669"/>
    <property type="project" value="UniProtKB-ARBA"/>
</dbReference>
<keyword evidence="8" id="KW-1185">Reference proteome</keyword>
<keyword evidence="7" id="KW-0614">Plasmid</keyword>
<evidence type="ECO:0000256" key="1">
    <source>
        <dbReference type="ARBA" id="ARBA00004196"/>
    </source>
</evidence>
<dbReference type="Gene3D" id="3.40.50.1980">
    <property type="entry name" value="Nitrogenase molybdenum iron protein domain"/>
    <property type="match status" value="2"/>
</dbReference>
<comment type="subcellular location">
    <subcellularLocation>
        <location evidence="1">Cell envelope</location>
    </subcellularLocation>
</comment>
<keyword evidence="4 5" id="KW-0732">Signal</keyword>
<evidence type="ECO:0000313" key="8">
    <source>
        <dbReference type="Proteomes" id="UP000259030"/>
    </source>
</evidence>
<evidence type="ECO:0000256" key="3">
    <source>
        <dbReference type="ARBA" id="ARBA00022448"/>
    </source>
</evidence>
<dbReference type="PRINTS" id="PR01715">
    <property type="entry name" value="FERRIBNDNGPP"/>
</dbReference>
<dbReference type="KEGG" id="dfc:DFI_15395"/>
<feature type="domain" description="Fe/B12 periplasmic-binding" evidence="6">
    <location>
        <begin position="39"/>
        <end position="307"/>
    </location>
</feature>
<feature type="signal peptide" evidence="5">
    <location>
        <begin position="1"/>
        <end position="20"/>
    </location>
</feature>
<geneLocation type="plasmid" evidence="8">
    <name>pdfi1</name>
</geneLocation>
<evidence type="ECO:0000313" key="7">
    <source>
        <dbReference type="EMBL" id="ASN82559.1"/>
    </source>
</evidence>
<dbReference type="Pfam" id="PF01497">
    <property type="entry name" value="Peripla_BP_2"/>
    <property type="match status" value="1"/>
</dbReference>